<proteinExistence type="predicted"/>
<evidence type="ECO:0000313" key="2">
    <source>
        <dbReference type="Proteomes" id="UP000799754"/>
    </source>
</evidence>
<reference evidence="1" key="1">
    <citation type="journal article" date="2020" name="Stud. Mycol.">
        <title>101 Dothideomycetes genomes: a test case for predicting lifestyles and emergence of pathogens.</title>
        <authorList>
            <person name="Haridas S."/>
            <person name="Albert R."/>
            <person name="Binder M."/>
            <person name="Bloem J."/>
            <person name="Labutti K."/>
            <person name="Salamov A."/>
            <person name="Andreopoulos B."/>
            <person name="Baker S."/>
            <person name="Barry K."/>
            <person name="Bills G."/>
            <person name="Bluhm B."/>
            <person name="Cannon C."/>
            <person name="Castanera R."/>
            <person name="Culley D."/>
            <person name="Daum C."/>
            <person name="Ezra D."/>
            <person name="Gonzalez J."/>
            <person name="Henrissat B."/>
            <person name="Kuo A."/>
            <person name="Liang C."/>
            <person name="Lipzen A."/>
            <person name="Lutzoni F."/>
            <person name="Magnuson J."/>
            <person name="Mondo S."/>
            <person name="Nolan M."/>
            <person name="Ohm R."/>
            <person name="Pangilinan J."/>
            <person name="Park H.-J."/>
            <person name="Ramirez L."/>
            <person name="Alfaro M."/>
            <person name="Sun H."/>
            <person name="Tritt A."/>
            <person name="Yoshinaga Y."/>
            <person name="Zwiers L.-H."/>
            <person name="Turgeon B."/>
            <person name="Goodwin S."/>
            <person name="Spatafora J."/>
            <person name="Crous P."/>
            <person name="Grigoriev I."/>
        </authorList>
    </citation>
    <scope>NUCLEOTIDE SEQUENCE</scope>
    <source>
        <strain evidence="1">CBS 525.71</strain>
    </source>
</reference>
<dbReference type="EMBL" id="MU006702">
    <property type="protein sequence ID" value="KAF2633064.1"/>
    <property type="molecule type" value="Genomic_DNA"/>
</dbReference>
<protein>
    <submittedName>
        <fullName evidence="1">Uncharacterized protein</fullName>
    </submittedName>
</protein>
<name>A0ACB6SGB2_9PLEO</name>
<dbReference type="Proteomes" id="UP000799754">
    <property type="component" value="Unassembled WGS sequence"/>
</dbReference>
<comment type="caution">
    <text evidence="1">The sequence shown here is derived from an EMBL/GenBank/DDBJ whole genome shotgun (WGS) entry which is preliminary data.</text>
</comment>
<sequence length="73" mass="8133">MSGSFFYATLSPTSLASLRAHAFVSDSQYLQNAFLTFATCCILKWEVAQQCYGYNLRIRIVREVDATGKGVCL</sequence>
<keyword evidence="2" id="KW-1185">Reference proteome</keyword>
<evidence type="ECO:0000313" key="1">
    <source>
        <dbReference type="EMBL" id="KAF2633064.1"/>
    </source>
</evidence>
<accession>A0ACB6SGB2</accession>
<organism evidence="1 2">
    <name type="scientific">Macroventuria anomochaeta</name>
    <dbReference type="NCBI Taxonomy" id="301207"/>
    <lineage>
        <taxon>Eukaryota</taxon>
        <taxon>Fungi</taxon>
        <taxon>Dikarya</taxon>
        <taxon>Ascomycota</taxon>
        <taxon>Pezizomycotina</taxon>
        <taxon>Dothideomycetes</taxon>
        <taxon>Pleosporomycetidae</taxon>
        <taxon>Pleosporales</taxon>
        <taxon>Pleosporineae</taxon>
        <taxon>Didymellaceae</taxon>
        <taxon>Macroventuria</taxon>
    </lineage>
</organism>
<gene>
    <name evidence="1" type="ORF">BU25DRAFT_406322</name>
</gene>